<evidence type="ECO:0000313" key="2">
    <source>
        <dbReference type="Proteomes" id="UP000011668"/>
    </source>
</evidence>
<protein>
    <submittedName>
        <fullName evidence="1">Uncharacterized protein</fullName>
    </submittedName>
</protein>
<organism evidence="1 2">
    <name type="scientific">Thanatephorus cucumeris (strain AG1-IA)</name>
    <name type="common">Rice sheath blight fungus</name>
    <name type="synonym">Rhizoctonia solani</name>
    <dbReference type="NCBI Taxonomy" id="983506"/>
    <lineage>
        <taxon>Eukaryota</taxon>
        <taxon>Fungi</taxon>
        <taxon>Dikarya</taxon>
        <taxon>Basidiomycota</taxon>
        <taxon>Agaricomycotina</taxon>
        <taxon>Agaricomycetes</taxon>
        <taxon>Cantharellales</taxon>
        <taxon>Ceratobasidiaceae</taxon>
        <taxon>Rhizoctonia</taxon>
        <taxon>Rhizoctonia solani AG-1</taxon>
    </lineage>
</organism>
<accession>L8WMB6</accession>
<sequence length="80" mass="8184">MVTSAKSILDAVLVEEPGTAKDGLGVSGGPSKTANVCTEGSGWQRTISGDLCHRQGCRVITESANSYTSIVLGALFEVVG</sequence>
<reference evidence="1 2" key="1">
    <citation type="journal article" date="2013" name="Nat. Commun.">
        <title>The evolution and pathogenic mechanisms of the rice sheath blight pathogen.</title>
        <authorList>
            <person name="Zheng A."/>
            <person name="Lin R."/>
            <person name="Xu L."/>
            <person name="Qin P."/>
            <person name="Tang C."/>
            <person name="Ai P."/>
            <person name="Zhang D."/>
            <person name="Liu Y."/>
            <person name="Sun Z."/>
            <person name="Feng H."/>
            <person name="Wang Y."/>
            <person name="Chen Y."/>
            <person name="Liang X."/>
            <person name="Fu R."/>
            <person name="Li Q."/>
            <person name="Zhang J."/>
            <person name="Yu X."/>
            <person name="Xie Z."/>
            <person name="Ding L."/>
            <person name="Guan P."/>
            <person name="Tang J."/>
            <person name="Liang Y."/>
            <person name="Wang S."/>
            <person name="Deng Q."/>
            <person name="Li S."/>
            <person name="Zhu J."/>
            <person name="Wang L."/>
            <person name="Liu H."/>
            <person name="Li P."/>
        </authorList>
    </citation>
    <scope>NUCLEOTIDE SEQUENCE [LARGE SCALE GENOMIC DNA]</scope>
    <source>
        <strain evidence="2">AG-1 IA</strain>
    </source>
</reference>
<keyword evidence="2" id="KW-1185">Reference proteome</keyword>
<comment type="caution">
    <text evidence="1">The sequence shown here is derived from an EMBL/GenBank/DDBJ whole genome shotgun (WGS) entry which is preliminary data.</text>
</comment>
<proteinExistence type="predicted"/>
<evidence type="ECO:0000313" key="1">
    <source>
        <dbReference type="EMBL" id="ELU37499.1"/>
    </source>
</evidence>
<gene>
    <name evidence="1" type="ORF">AG1IA_08470</name>
</gene>
<name>L8WMB6_THACA</name>
<dbReference type="AlphaFoldDB" id="L8WMB6"/>
<dbReference type="EMBL" id="AFRT01002594">
    <property type="protein sequence ID" value="ELU37499.1"/>
    <property type="molecule type" value="Genomic_DNA"/>
</dbReference>
<dbReference type="HOGENOM" id="CLU_2591433_0_0_1"/>
<dbReference type="Proteomes" id="UP000011668">
    <property type="component" value="Unassembled WGS sequence"/>
</dbReference>